<accession>A0ACD3ANK7</accession>
<organism evidence="1 2">
    <name type="scientific">Pluteus cervinus</name>
    <dbReference type="NCBI Taxonomy" id="181527"/>
    <lineage>
        <taxon>Eukaryota</taxon>
        <taxon>Fungi</taxon>
        <taxon>Dikarya</taxon>
        <taxon>Basidiomycota</taxon>
        <taxon>Agaricomycotina</taxon>
        <taxon>Agaricomycetes</taxon>
        <taxon>Agaricomycetidae</taxon>
        <taxon>Agaricales</taxon>
        <taxon>Pluteineae</taxon>
        <taxon>Pluteaceae</taxon>
        <taxon>Pluteus</taxon>
    </lineage>
</organism>
<evidence type="ECO:0000313" key="2">
    <source>
        <dbReference type="Proteomes" id="UP000308600"/>
    </source>
</evidence>
<name>A0ACD3ANK7_9AGAR</name>
<sequence>MQSTAPESQGNSMDMKRIEIDAKIHDFEEAILALKRERNTLSPICRLPYDILASIFQRVAEDGVLDLPWIKALTHVCSHWRTVALNFPMLWTEINFKCSDLVLAKLDRSQSALLSVQYRVERRKPENKLDSLISALRHLHRIQDLGLAMPASWFESGVLDTLSFPAPALEKCFIHVSQPKSPQQPHWIDLPDDMFPSFSHLTSLQLRHCIFDWTDLINLPRLTTLDVADPGDVQVTSDSLLHILKQLPLLQSLRLVKCLPPPASTTIPNPTLTLDHLTTVDITDETSRCTHFLHQLIIAPDLVIQINCQDVSSHVDWLTAFISHFWKTKSSSGRPVKSLNFCRPFSYENFNLKLEVGSETTPELEPDMTITFSEVNTEITSESDYFHMLLTPIDLQPALFIRLNIELHEPLWEFLAEYAPNVQEIGFMLREVDSFFPVLDHDRGSYAFLHLDAMIFNQPCTVSFSSRRRLLTYLRAKHRMGRPCRVLELITRDGFPKRYVAELKKYVRGVFCEDDGTSLAHLSDDMYDGSEEEGSDSD</sequence>
<gene>
    <name evidence="1" type="ORF">BDN72DRAFT_961243</name>
</gene>
<proteinExistence type="predicted"/>
<keyword evidence="2" id="KW-1185">Reference proteome</keyword>
<dbReference type="EMBL" id="ML208384">
    <property type="protein sequence ID" value="TFK67126.1"/>
    <property type="molecule type" value="Genomic_DNA"/>
</dbReference>
<dbReference type="Proteomes" id="UP000308600">
    <property type="component" value="Unassembled WGS sequence"/>
</dbReference>
<protein>
    <submittedName>
        <fullName evidence="1">Uncharacterized protein</fullName>
    </submittedName>
</protein>
<evidence type="ECO:0000313" key="1">
    <source>
        <dbReference type="EMBL" id="TFK67126.1"/>
    </source>
</evidence>
<reference evidence="1 2" key="1">
    <citation type="journal article" date="2019" name="Nat. Ecol. Evol.">
        <title>Megaphylogeny resolves global patterns of mushroom evolution.</title>
        <authorList>
            <person name="Varga T."/>
            <person name="Krizsan K."/>
            <person name="Foldi C."/>
            <person name="Dima B."/>
            <person name="Sanchez-Garcia M."/>
            <person name="Sanchez-Ramirez S."/>
            <person name="Szollosi G.J."/>
            <person name="Szarkandi J.G."/>
            <person name="Papp V."/>
            <person name="Albert L."/>
            <person name="Andreopoulos W."/>
            <person name="Angelini C."/>
            <person name="Antonin V."/>
            <person name="Barry K.W."/>
            <person name="Bougher N.L."/>
            <person name="Buchanan P."/>
            <person name="Buyck B."/>
            <person name="Bense V."/>
            <person name="Catcheside P."/>
            <person name="Chovatia M."/>
            <person name="Cooper J."/>
            <person name="Damon W."/>
            <person name="Desjardin D."/>
            <person name="Finy P."/>
            <person name="Geml J."/>
            <person name="Haridas S."/>
            <person name="Hughes K."/>
            <person name="Justo A."/>
            <person name="Karasinski D."/>
            <person name="Kautmanova I."/>
            <person name="Kiss B."/>
            <person name="Kocsube S."/>
            <person name="Kotiranta H."/>
            <person name="LaButti K.M."/>
            <person name="Lechner B.E."/>
            <person name="Liimatainen K."/>
            <person name="Lipzen A."/>
            <person name="Lukacs Z."/>
            <person name="Mihaltcheva S."/>
            <person name="Morgado L.N."/>
            <person name="Niskanen T."/>
            <person name="Noordeloos M.E."/>
            <person name="Ohm R.A."/>
            <person name="Ortiz-Santana B."/>
            <person name="Ovrebo C."/>
            <person name="Racz N."/>
            <person name="Riley R."/>
            <person name="Savchenko A."/>
            <person name="Shiryaev A."/>
            <person name="Soop K."/>
            <person name="Spirin V."/>
            <person name="Szebenyi C."/>
            <person name="Tomsovsky M."/>
            <person name="Tulloss R.E."/>
            <person name="Uehling J."/>
            <person name="Grigoriev I.V."/>
            <person name="Vagvolgyi C."/>
            <person name="Papp T."/>
            <person name="Martin F.M."/>
            <person name="Miettinen O."/>
            <person name="Hibbett D.S."/>
            <person name="Nagy L.G."/>
        </authorList>
    </citation>
    <scope>NUCLEOTIDE SEQUENCE [LARGE SCALE GENOMIC DNA]</scope>
    <source>
        <strain evidence="1 2">NL-1719</strain>
    </source>
</reference>